<dbReference type="InterPro" id="IPR016024">
    <property type="entry name" value="ARM-type_fold"/>
</dbReference>
<name>A0A8K0JSP2_9TREE</name>
<feature type="compositionally biased region" description="Polar residues" evidence="1">
    <location>
        <begin position="605"/>
        <end position="614"/>
    </location>
</feature>
<sequence length="701" mass="77234">MTKSGTSMLFRLLGWLPIWSSTTVSPFLTFLSSYCHVRWLNDRPGSDENRGKLGKAGYIEALGPVFKKYAVKLVKKQELDEEEFGCLRAIIASLMNISLGSYEPIKTEIVQNNSQILLNLLRITTTHLYIPLGDEQADSILKSKSAAWSELRVARRGLVDWVWKILDECSAMETINETFTSDWFEPLVTSLSGFARQSQSQSRSGNGRISLIADGEEEEDDDPEEILEVETHILGSACTLLDRIVKARTDLLSDLFTPGTTSASNEPPIIVLLDVLENARVPDHWKDLVPEPEQGEIEDVNPDAEGPAQAGFDTDKFMGQAKAVLMKCVVEACAETDLSDREAHAKIWERFGNWMGKGSSSEGDCEGRGDLVGCALLAMGNQVRSDASVRAFAGDTVLFGTFKRLLENEVITDRQVRYAIVGLLRNLVLPDTLKTELGPPAIRAFERWKVFDDEVGIQIMGPLVGGAMVALKLLCRGNLANCLLLTDKASFKSGLMKTIIELGSKTDDFAIKCESSRIFVNILRTLASSQDSQERENVERAQKRMVNGGVVTALVQLVFADNEVLVGEGVMGLVLTTRTENGLYTVAAHVFVEETATKIMDRLQGSTLNGPTTETVDDLLGQPEPRTAPKPLPTEIKSNICVLLVALSTTRAYWNDKGILEDKVWRMIKDGLESLAWAREVVEGDQGWAQAVAQALIAWQS</sequence>
<feature type="compositionally biased region" description="Low complexity" evidence="1">
    <location>
        <begin position="198"/>
        <end position="210"/>
    </location>
</feature>
<dbReference type="PANTHER" id="PTHR10957">
    <property type="entry name" value="RAP1 GTPASE-GDP DISSOCIATION STIMULATOR 1"/>
    <property type="match status" value="1"/>
</dbReference>
<feature type="region of interest" description="Disordered" evidence="1">
    <location>
        <begin position="198"/>
        <end position="222"/>
    </location>
</feature>
<dbReference type="SUPFAM" id="SSF48371">
    <property type="entry name" value="ARM repeat"/>
    <property type="match status" value="1"/>
</dbReference>
<accession>A0A8K0JSP2</accession>
<dbReference type="EMBL" id="JABELV010000003">
    <property type="protein sequence ID" value="KAG7575458.1"/>
    <property type="molecule type" value="Genomic_DNA"/>
</dbReference>
<dbReference type="Gene3D" id="1.25.10.10">
    <property type="entry name" value="Leucine-rich Repeat Variant"/>
    <property type="match status" value="1"/>
</dbReference>
<feature type="region of interest" description="Disordered" evidence="1">
    <location>
        <begin position="605"/>
        <end position="632"/>
    </location>
</feature>
<organism evidence="2 3">
    <name type="scientific">Filobasidium floriforme</name>
    <dbReference type="NCBI Taxonomy" id="5210"/>
    <lineage>
        <taxon>Eukaryota</taxon>
        <taxon>Fungi</taxon>
        <taxon>Dikarya</taxon>
        <taxon>Basidiomycota</taxon>
        <taxon>Agaricomycotina</taxon>
        <taxon>Tremellomycetes</taxon>
        <taxon>Filobasidiales</taxon>
        <taxon>Filobasidiaceae</taxon>
        <taxon>Filobasidium</taxon>
    </lineage>
</organism>
<dbReference type="InterPro" id="IPR011989">
    <property type="entry name" value="ARM-like"/>
</dbReference>
<dbReference type="GO" id="GO:0005085">
    <property type="term" value="F:guanyl-nucleotide exchange factor activity"/>
    <property type="evidence" value="ECO:0007669"/>
    <property type="project" value="InterPro"/>
</dbReference>
<keyword evidence="3" id="KW-1185">Reference proteome</keyword>
<comment type="caution">
    <text evidence="2">The sequence shown here is derived from an EMBL/GenBank/DDBJ whole genome shotgun (WGS) entry which is preliminary data.</text>
</comment>
<evidence type="ECO:0000313" key="2">
    <source>
        <dbReference type="EMBL" id="KAG7575458.1"/>
    </source>
</evidence>
<dbReference type="AlphaFoldDB" id="A0A8K0JSP2"/>
<proteinExistence type="predicted"/>
<gene>
    <name evidence="2" type="ORF">FFLO_00277</name>
</gene>
<dbReference type="OrthoDB" id="26149at2759"/>
<evidence type="ECO:0000256" key="1">
    <source>
        <dbReference type="SAM" id="MobiDB-lite"/>
    </source>
</evidence>
<evidence type="ECO:0000313" key="3">
    <source>
        <dbReference type="Proteomes" id="UP000812966"/>
    </source>
</evidence>
<dbReference type="Proteomes" id="UP000812966">
    <property type="component" value="Unassembled WGS sequence"/>
</dbReference>
<dbReference type="InterPro" id="IPR040144">
    <property type="entry name" value="RAP1GDS1"/>
</dbReference>
<protein>
    <submittedName>
        <fullName evidence="2">Uncharacterized protein</fullName>
    </submittedName>
</protein>
<reference evidence="2" key="1">
    <citation type="submission" date="2020-04" db="EMBL/GenBank/DDBJ databases">
        <title>Analysis of mating type loci in Filobasidium floriforme.</title>
        <authorList>
            <person name="Nowrousian M."/>
        </authorList>
    </citation>
    <scope>NUCLEOTIDE SEQUENCE</scope>
    <source>
        <strain evidence="2">CBS 6242</strain>
    </source>
</reference>